<dbReference type="AlphaFoldDB" id="A0A4R9K282"/>
<dbReference type="Pfam" id="PF08732">
    <property type="entry name" value="HIM1"/>
    <property type="match status" value="1"/>
</dbReference>
<dbReference type="Gene3D" id="3.40.50.720">
    <property type="entry name" value="NAD(P)-binding Rossmann-like Domain"/>
    <property type="match status" value="1"/>
</dbReference>
<dbReference type="RefSeq" id="WP_135623039.1">
    <property type="nucleotide sequence ID" value="NZ_RQGD01000022.1"/>
</dbReference>
<evidence type="ECO:0000313" key="2">
    <source>
        <dbReference type="Proteomes" id="UP000297693"/>
    </source>
</evidence>
<accession>A0A4R9K282</accession>
<dbReference type="PANTHER" id="PTHR14097">
    <property type="entry name" value="OXIDOREDUCTASE HTATIP2"/>
    <property type="match status" value="1"/>
</dbReference>
<dbReference type="EMBL" id="RQGD01000022">
    <property type="protein sequence ID" value="TGL60112.1"/>
    <property type="molecule type" value="Genomic_DNA"/>
</dbReference>
<dbReference type="PANTHER" id="PTHR14097:SF7">
    <property type="entry name" value="OXIDOREDUCTASE HTATIP2"/>
    <property type="match status" value="1"/>
</dbReference>
<sequence length="232" mass="25525">MKKLNLLLLGGTGLIGTEVLKSILFYPEIQKTIVWARNAPSSDNKAPIEIQSVTWESFSRGEVKFPKGIDAVICCLGTTIKKAGSQEKFREVDYDYPLLAGKKAKEAGVKSFLIVTAMGADANSMIFYNRVKGEIERELTAIGFPYLGIFRPSLLLGDRKEVRMGEKVGEVLGALLPFSLFGLKKYKPIYADFVARSMIKTAIAKSDTTTIGSSAIVEILENDQMLDFGKNI</sequence>
<proteinExistence type="predicted"/>
<gene>
    <name evidence="1" type="ORF">EHQ58_06320</name>
</gene>
<reference evidence="1" key="1">
    <citation type="journal article" date="2019" name="PLoS Negl. Trop. Dis.">
        <title>Revisiting the worldwide diversity of Leptospira species in the environment.</title>
        <authorList>
            <person name="Vincent A.T."/>
            <person name="Schiettekatte O."/>
            <person name="Bourhy P."/>
            <person name="Veyrier F.J."/>
            <person name="Picardeau M."/>
        </authorList>
    </citation>
    <scope>NUCLEOTIDE SEQUENCE [LARGE SCALE GENOMIC DNA]</scope>
    <source>
        <strain evidence="1">201702476</strain>
    </source>
</reference>
<dbReference type="OrthoDB" id="9798632at2"/>
<keyword evidence="2" id="KW-1185">Reference proteome</keyword>
<protein>
    <submittedName>
        <fullName evidence="1">Nucleoside-diphosphate sugar epimerase</fullName>
    </submittedName>
</protein>
<dbReference type="Proteomes" id="UP000297693">
    <property type="component" value="Unassembled WGS sequence"/>
</dbReference>
<dbReference type="SUPFAM" id="SSF51735">
    <property type="entry name" value="NAD(P)-binding Rossmann-fold domains"/>
    <property type="match status" value="1"/>
</dbReference>
<name>A0A4R9K282_9LEPT</name>
<dbReference type="InterPro" id="IPR036291">
    <property type="entry name" value="NAD(P)-bd_dom_sf"/>
</dbReference>
<organism evidence="1 2">
    <name type="scientific">Leptospira ognonensis</name>
    <dbReference type="NCBI Taxonomy" id="2484945"/>
    <lineage>
        <taxon>Bacteria</taxon>
        <taxon>Pseudomonadati</taxon>
        <taxon>Spirochaetota</taxon>
        <taxon>Spirochaetia</taxon>
        <taxon>Leptospirales</taxon>
        <taxon>Leptospiraceae</taxon>
        <taxon>Leptospira</taxon>
    </lineage>
</organism>
<comment type="caution">
    <text evidence="1">The sequence shown here is derived from an EMBL/GenBank/DDBJ whole genome shotgun (WGS) entry which is preliminary data.</text>
</comment>
<dbReference type="InterPro" id="IPR014843">
    <property type="entry name" value="Him1/Fmp52"/>
</dbReference>
<evidence type="ECO:0000313" key="1">
    <source>
        <dbReference type="EMBL" id="TGL60112.1"/>
    </source>
</evidence>